<evidence type="ECO:0000313" key="1">
    <source>
        <dbReference type="EMBL" id="WVZ26347.1"/>
    </source>
</evidence>
<organism evidence="1 2">
    <name type="scientific">Vigna mungo</name>
    <name type="common">Black gram</name>
    <name type="synonym">Phaseolus mungo</name>
    <dbReference type="NCBI Taxonomy" id="3915"/>
    <lineage>
        <taxon>Eukaryota</taxon>
        <taxon>Viridiplantae</taxon>
        <taxon>Streptophyta</taxon>
        <taxon>Embryophyta</taxon>
        <taxon>Tracheophyta</taxon>
        <taxon>Spermatophyta</taxon>
        <taxon>Magnoliopsida</taxon>
        <taxon>eudicotyledons</taxon>
        <taxon>Gunneridae</taxon>
        <taxon>Pentapetalae</taxon>
        <taxon>rosids</taxon>
        <taxon>fabids</taxon>
        <taxon>Fabales</taxon>
        <taxon>Fabaceae</taxon>
        <taxon>Papilionoideae</taxon>
        <taxon>50 kb inversion clade</taxon>
        <taxon>NPAAA clade</taxon>
        <taxon>indigoferoid/millettioid clade</taxon>
        <taxon>Phaseoleae</taxon>
        <taxon>Vigna</taxon>
    </lineage>
</organism>
<accession>A0AAQ3PIJ5</accession>
<keyword evidence="2" id="KW-1185">Reference proteome</keyword>
<dbReference type="AlphaFoldDB" id="A0AAQ3PIJ5"/>
<reference evidence="1 2" key="1">
    <citation type="journal article" date="2023" name="Life. Sci Alliance">
        <title>Evolutionary insights into 3D genome organization and epigenetic landscape of Vigna mungo.</title>
        <authorList>
            <person name="Junaid A."/>
            <person name="Singh B."/>
            <person name="Bhatia S."/>
        </authorList>
    </citation>
    <scope>NUCLEOTIDE SEQUENCE [LARGE SCALE GENOMIC DNA]</scope>
    <source>
        <strain evidence="1">Urdbean</strain>
    </source>
</reference>
<dbReference type="Proteomes" id="UP001374535">
    <property type="component" value="Chromosome 1"/>
</dbReference>
<sequence>MLNSFFIKPHRRKATLLARHDTQFVAATMVLITALEQGPSGLFSLRVIRRAVRLCICIIRDTEQLNLLGDDRRMTSFSVGKHHFFPRVPFYSHHFLFLTDLTGHQ</sequence>
<proteinExistence type="predicted"/>
<evidence type="ECO:0000313" key="2">
    <source>
        <dbReference type="Proteomes" id="UP001374535"/>
    </source>
</evidence>
<protein>
    <submittedName>
        <fullName evidence="1">Uncharacterized protein</fullName>
    </submittedName>
</protein>
<gene>
    <name evidence="1" type="ORF">V8G54_004891</name>
</gene>
<name>A0AAQ3PIJ5_VIGMU</name>
<dbReference type="EMBL" id="CP144700">
    <property type="protein sequence ID" value="WVZ26347.1"/>
    <property type="molecule type" value="Genomic_DNA"/>
</dbReference>